<protein>
    <recommendedName>
        <fullName evidence="3">Phage-related protein</fullName>
    </recommendedName>
</protein>
<evidence type="ECO:0008006" key="3">
    <source>
        <dbReference type="Google" id="ProtNLM"/>
    </source>
</evidence>
<dbReference type="Proteomes" id="UP000028511">
    <property type="component" value="Unassembled WGS sequence"/>
</dbReference>
<dbReference type="InterPro" id="IPR047729">
    <property type="entry name" value="Sce7726-like"/>
</dbReference>
<evidence type="ECO:0000313" key="1">
    <source>
        <dbReference type="EMBL" id="CDG98200.1"/>
    </source>
</evidence>
<name>A0A077NK29_XENBV</name>
<sequence>MKDIDVRRAVHSKILKEHHKDPDTLIIDEFSLNQGSCRVDIAVINGVIHGYELKSERDNLLRLPNQIEQYSLVMDKVTLVVDSSHLAEAQKIIPKWWGVKVVDQGSRGAVHIHSYRRDKLNPDGDVFSLAKLLWKDECLSIMEKWNLLKGNKSKPRFELWDIVAQHTSLEELKVEVRHALKQRIMWRN</sequence>
<dbReference type="HOGENOM" id="CLU_091314_1_0_6"/>
<dbReference type="AlphaFoldDB" id="A0A077NK29"/>
<dbReference type="EMBL" id="CBSW010000220">
    <property type="protein sequence ID" value="CDG98200.1"/>
    <property type="molecule type" value="Genomic_DNA"/>
</dbReference>
<dbReference type="RefSeq" id="WP_038218717.1">
    <property type="nucleotide sequence ID" value="NZ_CAWLWN010000252.1"/>
</dbReference>
<proteinExistence type="predicted"/>
<accession>A0A077NK29</accession>
<dbReference type="NCBIfam" id="NF033832">
    <property type="entry name" value="sce7726_fam"/>
    <property type="match status" value="1"/>
</dbReference>
<reference evidence="1" key="1">
    <citation type="submission" date="2013-07" db="EMBL/GenBank/DDBJ databases">
        <title>Sub-species coevolution in mutualistic symbiosis.</title>
        <authorList>
            <person name="Murfin K."/>
            <person name="Klassen J."/>
            <person name="Lee M."/>
            <person name="Forst S."/>
            <person name="Stock P."/>
            <person name="Goodrich-Blair H."/>
        </authorList>
    </citation>
    <scope>NUCLEOTIDE SEQUENCE [LARGE SCALE GENOMIC DNA]</scope>
    <source>
        <strain evidence="1">Puntauvense</strain>
    </source>
</reference>
<evidence type="ECO:0000313" key="2">
    <source>
        <dbReference type="Proteomes" id="UP000028511"/>
    </source>
</evidence>
<comment type="caution">
    <text evidence="1">The sequence shown here is derived from an EMBL/GenBank/DDBJ whole genome shotgun (WGS) entry which is preliminary data.</text>
</comment>
<organism evidence="1 2">
    <name type="scientific">Xenorhabdus bovienii str. puntauvense</name>
    <dbReference type="NCBI Taxonomy" id="1398201"/>
    <lineage>
        <taxon>Bacteria</taxon>
        <taxon>Pseudomonadati</taxon>
        <taxon>Pseudomonadota</taxon>
        <taxon>Gammaproteobacteria</taxon>
        <taxon>Enterobacterales</taxon>
        <taxon>Morganellaceae</taxon>
        <taxon>Xenorhabdus</taxon>
    </lineage>
</organism>
<gene>
    <name evidence="1" type="ORF">XBP1_2970002</name>
</gene>